<dbReference type="Proteomes" id="UP000000954">
    <property type="component" value="Chromosome"/>
</dbReference>
<feature type="transmembrane region" description="Helical" evidence="10">
    <location>
        <begin position="350"/>
        <end position="373"/>
    </location>
</feature>
<dbReference type="GO" id="GO:0051453">
    <property type="term" value="P:regulation of intracellular pH"/>
    <property type="evidence" value="ECO:0007669"/>
    <property type="project" value="TreeGrafter"/>
</dbReference>
<dbReference type="GO" id="GO:0005886">
    <property type="term" value="C:plasma membrane"/>
    <property type="evidence" value="ECO:0007669"/>
    <property type="project" value="UniProtKB-SubCell"/>
</dbReference>
<evidence type="ECO:0000256" key="2">
    <source>
        <dbReference type="ARBA" id="ARBA00022448"/>
    </source>
</evidence>
<keyword evidence="6" id="KW-0915">Sodium</keyword>
<keyword evidence="9" id="KW-0739">Sodium transport</keyword>
<evidence type="ECO:0000256" key="1">
    <source>
        <dbReference type="ARBA" id="ARBA00004651"/>
    </source>
</evidence>
<keyword evidence="2" id="KW-0813">Transport</keyword>
<dbReference type="EMBL" id="CP001682">
    <property type="protein sequence ID" value="ACU94372.1"/>
    <property type="molecule type" value="Genomic_DNA"/>
</dbReference>
<evidence type="ECO:0000256" key="8">
    <source>
        <dbReference type="ARBA" id="ARBA00023136"/>
    </source>
</evidence>
<keyword evidence="8 10" id="KW-0472">Membrane</keyword>
<feature type="transmembrane region" description="Helical" evidence="10">
    <location>
        <begin position="159"/>
        <end position="178"/>
    </location>
</feature>
<dbReference type="OrthoDB" id="9809206at2"/>
<feature type="transmembrane region" description="Helical" evidence="10">
    <location>
        <begin position="6"/>
        <end position="24"/>
    </location>
</feature>
<dbReference type="PANTHER" id="PTHR10110:SF86">
    <property type="entry name" value="SODIUM_HYDROGEN EXCHANGER 7"/>
    <property type="match status" value="1"/>
</dbReference>
<feature type="transmembrane region" description="Helical" evidence="10">
    <location>
        <begin position="83"/>
        <end position="107"/>
    </location>
</feature>
<evidence type="ECO:0000313" key="12">
    <source>
        <dbReference type="EMBL" id="ACU94372.1"/>
    </source>
</evidence>
<dbReference type="Pfam" id="PF00999">
    <property type="entry name" value="Na_H_Exchanger"/>
    <property type="match status" value="1"/>
</dbReference>
<dbReference type="HOGENOM" id="CLU_005912_6_2_11"/>
<organism evidence="12 13">
    <name type="scientific">Cryptobacterium curtum (strain ATCC 700683 / DSM 15641 / CCUG 43107 / 12-3)</name>
    <dbReference type="NCBI Taxonomy" id="469378"/>
    <lineage>
        <taxon>Bacteria</taxon>
        <taxon>Bacillati</taxon>
        <taxon>Actinomycetota</taxon>
        <taxon>Coriobacteriia</taxon>
        <taxon>Eggerthellales</taxon>
        <taxon>Eggerthellaceae</taxon>
        <taxon>Cryptobacterium</taxon>
    </lineage>
</organism>
<evidence type="ECO:0000256" key="4">
    <source>
        <dbReference type="ARBA" id="ARBA00022692"/>
    </source>
</evidence>
<evidence type="ECO:0000256" key="3">
    <source>
        <dbReference type="ARBA" id="ARBA00022475"/>
    </source>
</evidence>
<dbReference type="GO" id="GO:0098719">
    <property type="term" value="P:sodium ion import across plasma membrane"/>
    <property type="evidence" value="ECO:0007669"/>
    <property type="project" value="TreeGrafter"/>
</dbReference>
<sequence length="666" mass="73068">MATLELIILLFVAVLISAVLERVIPRVSLPLIQITLGLVIAVLSLNPADVSLNPEFFLVLFIAPLLFHDAKESDKLALWKNRRAILSLAVGLVIVIMLAIGFTVNLLEPSIPLAAALALGAALGPTDAVAVASLSSVAKLSRTERALLSGESLLNDATGVVAFQFAIAAATTGTFSVLESAGSFVVLFTGGLIFGLTAGWIAQWLQDILRKAGLDSTTFHVMFDVSLPFVIYVASEALGVSGIISVVAAGLIMSSVEDREVSPSASRLSIVNSSVWGVLSFGLNGIVFTMLGMELPNAFQSTWDDVTIGNQTVIGYVLAITFILIAVRFIWVAVMNYFVPSLKERLRSTLITTIGGPKGAVTLSIIFSIPYVISNGGGFPQRHLIIFLASGVILCTLLIANFLLPLLAPKGEDETSNAAEKEVNARIDILRRVIERLSAARSEVGMQATAAVINSYNRRIERIQNAADLESESTTALRIDVIEHEQSHLFELIEAGDVEEFQAYRYLRRLSKMRTYLMHRDESPFDLHRLHHLYSLIVSYLRTGRQRVRQSEDGAAALDVQARSQAEAIRYLHTLMQKEENSYPTEVIANVLLTYQNAYRATQQSRPSITQYTSVSDRIETVERMAYRFELDEIQDALEAGEIDRKCAKNLNESVYLMMVDLEMNL</sequence>
<feature type="transmembrane region" description="Helical" evidence="10">
    <location>
        <begin position="385"/>
        <end position="407"/>
    </location>
</feature>
<dbReference type="eggNOG" id="COG0025">
    <property type="taxonomic scope" value="Bacteria"/>
</dbReference>
<dbReference type="AlphaFoldDB" id="C7MN82"/>
<gene>
    <name evidence="12" type="ordered locus">Ccur_06580</name>
</gene>
<feature type="transmembrane region" description="Helical" evidence="10">
    <location>
        <begin position="268"/>
        <end position="293"/>
    </location>
</feature>
<dbReference type="RefSeq" id="WP_012803060.1">
    <property type="nucleotide sequence ID" value="NC_013170.1"/>
</dbReference>
<evidence type="ECO:0000256" key="10">
    <source>
        <dbReference type="SAM" id="Phobius"/>
    </source>
</evidence>
<evidence type="ECO:0000256" key="5">
    <source>
        <dbReference type="ARBA" id="ARBA00022989"/>
    </source>
</evidence>
<keyword evidence="4 10" id="KW-0812">Transmembrane</keyword>
<keyword evidence="3" id="KW-1003">Cell membrane</keyword>
<reference evidence="12 13" key="1">
    <citation type="journal article" date="2009" name="Stand. Genomic Sci.">
        <title>Complete genome sequence of Cryptobacterium curtum type strain (12-3).</title>
        <authorList>
            <person name="Mavrommatis K."/>
            <person name="Pukall R."/>
            <person name="Rohde C."/>
            <person name="Chen F."/>
            <person name="Sims D."/>
            <person name="Brettin T."/>
            <person name="Kuske C."/>
            <person name="Detter J.C."/>
            <person name="Han C."/>
            <person name="Lapidus A."/>
            <person name="Copeland A."/>
            <person name="Glavina Del Rio T."/>
            <person name="Nolan M."/>
            <person name="Lucas S."/>
            <person name="Tice H."/>
            <person name="Cheng J.F."/>
            <person name="Bruce D."/>
            <person name="Goodwin L."/>
            <person name="Pitluck S."/>
            <person name="Ovchinnikova G."/>
            <person name="Pati A."/>
            <person name="Ivanova N."/>
            <person name="Chen A."/>
            <person name="Palaniappan K."/>
            <person name="Chain P."/>
            <person name="D'haeseleer P."/>
            <person name="Goker M."/>
            <person name="Bristow J."/>
            <person name="Eisen J.A."/>
            <person name="Markowitz V."/>
            <person name="Hugenholtz P."/>
            <person name="Rohde M."/>
            <person name="Klenk H.P."/>
            <person name="Kyrpides N.C."/>
        </authorList>
    </citation>
    <scope>NUCLEOTIDE SEQUENCE [LARGE SCALE GENOMIC DNA]</scope>
    <source>
        <strain evidence="13">ATCC 700683 / DSM 15641 / 12-3</strain>
    </source>
</reference>
<accession>C7MN82</accession>
<dbReference type="InterPro" id="IPR006153">
    <property type="entry name" value="Cation/H_exchanger_TM"/>
</dbReference>
<name>C7MN82_CRYCD</name>
<keyword evidence="5 10" id="KW-1133">Transmembrane helix</keyword>
<dbReference type="KEGG" id="ccu:Ccur_06580"/>
<protein>
    <submittedName>
        <fullName evidence="12">Na+ antiporter</fullName>
    </submittedName>
</protein>
<keyword evidence="7" id="KW-0406">Ion transport</keyword>
<keyword evidence="13" id="KW-1185">Reference proteome</keyword>
<feature type="transmembrane region" description="Helical" evidence="10">
    <location>
        <begin position="31"/>
        <end position="48"/>
    </location>
</feature>
<dbReference type="GO" id="GO:0015386">
    <property type="term" value="F:potassium:proton antiporter activity"/>
    <property type="evidence" value="ECO:0007669"/>
    <property type="project" value="TreeGrafter"/>
</dbReference>
<comment type="subcellular location">
    <subcellularLocation>
        <location evidence="1">Cell membrane</location>
        <topology evidence="1">Multi-pass membrane protein</topology>
    </subcellularLocation>
</comment>
<dbReference type="PANTHER" id="PTHR10110">
    <property type="entry name" value="SODIUM/HYDROGEN EXCHANGER"/>
    <property type="match status" value="1"/>
</dbReference>
<evidence type="ECO:0000256" key="7">
    <source>
        <dbReference type="ARBA" id="ARBA00023065"/>
    </source>
</evidence>
<feature type="transmembrane region" description="Helical" evidence="10">
    <location>
        <begin position="313"/>
        <end position="338"/>
    </location>
</feature>
<evidence type="ECO:0000256" key="6">
    <source>
        <dbReference type="ARBA" id="ARBA00023053"/>
    </source>
</evidence>
<dbReference type="InterPro" id="IPR018422">
    <property type="entry name" value="Cation/H_exchanger_CPA1"/>
</dbReference>
<feature type="transmembrane region" description="Helical" evidence="10">
    <location>
        <begin position="237"/>
        <end position="256"/>
    </location>
</feature>
<evidence type="ECO:0000256" key="9">
    <source>
        <dbReference type="ARBA" id="ARBA00023201"/>
    </source>
</evidence>
<dbReference type="GO" id="GO:0015385">
    <property type="term" value="F:sodium:proton antiporter activity"/>
    <property type="evidence" value="ECO:0007669"/>
    <property type="project" value="InterPro"/>
</dbReference>
<feature type="transmembrane region" description="Helical" evidence="10">
    <location>
        <begin position="184"/>
        <end position="205"/>
    </location>
</feature>
<dbReference type="Gene3D" id="6.10.140.1330">
    <property type="match status" value="1"/>
</dbReference>
<proteinExistence type="predicted"/>
<evidence type="ECO:0000259" key="11">
    <source>
        <dbReference type="Pfam" id="PF00999"/>
    </source>
</evidence>
<feature type="domain" description="Cation/H+ exchanger transmembrane" evidence="11">
    <location>
        <begin position="13"/>
        <end position="406"/>
    </location>
</feature>
<evidence type="ECO:0000313" key="13">
    <source>
        <dbReference type="Proteomes" id="UP000000954"/>
    </source>
</evidence>